<keyword evidence="2" id="KW-1185">Reference proteome</keyword>
<evidence type="ECO:0000313" key="1">
    <source>
        <dbReference type="EMBL" id="MCI73174.1"/>
    </source>
</evidence>
<name>A0A392UKL5_9FABA</name>
<dbReference type="Proteomes" id="UP000265520">
    <property type="component" value="Unassembled WGS sequence"/>
</dbReference>
<sequence length="65" mass="7382">MNALSTFTPNNLLLEKLTLRPEISSNHLNIAFIDQRFSTQASPIKRVSSAYWRCETTTSELTLNP</sequence>
<feature type="non-terminal residue" evidence="1">
    <location>
        <position position="65"/>
    </location>
</feature>
<dbReference type="EMBL" id="LXQA010832716">
    <property type="protein sequence ID" value="MCI73174.1"/>
    <property type="molecule type" value="Genomic_DNA"/>
</dbReference>
<dbReference type="AlphaFoldDB" id="A0A392UKL5"/>
<organism evidence="1 2">
    <name type="scientific">Trifolium medium</name>
    <dbReference type="NCBI Taxonomy" id="97028"/>
    <lineage>
        <taxon>Eukaryota</taxon>
        <taxon>Viridiplantae</taxon>
        <taxon>Streptophyta</taxon>
        <taxon>Embryophyta</taxon>
        <taxon>Tracheophyta</taxon>
        <taxon>Spermatophyta</taxon>
        <taxon>Magnoliopsida</taxon>
        <taxon>eudicotyledons</taxon>
        <taxon>Gunneridae</taxon>
        <taxon>Pentapetalae</taxon>
        <taxon>rosids</taxon>
        <taxon>fabids</taxon>
        <taxon>Fabales</taxon>
        <taxon>Fabaceae</taxon>
        <taxon>Papilionoideae</taxon>
        <taxon>50 kb inversion clade</taxon>
        <taxon>NPAAA clade</taxon>
        <taxon>Hologalegina</taxon>
        <taxon>IRL clade</taxon>
        <taxon>Trifolieae</taxon>
        <taxon>Trifolium</taxon>
    </lineage>
</organism>
<protein>
    <submittedName>
        <fullName evidence="1">Uncharacterized protein</fullName>
    </submittedName>
</protein>
<proteinExistence type="predicted"/>
<comment type="caution">
    <text evidence="1">The sequence shown here is derived from an EMBL/GenBank/DDBJ whole genome shotgun (WGS) entry which is preliminary data.</text>
</comment>
<reference evidence="1 2" key="1">
    <citation type="journal article" date="2018" name="Front. Plant Sci.">
        <title>Red Clover (Trifolium pratense) and Zigzag Clover (T. medium) - A Picture of Genomic Similarities and Differences.</title>
        <authorList>
            <person name="Dluhosova J."/>
            <person name="Istvanek J."/>
            <person name="Nedelnik J."/>
            <person name="Repkova J."/>
        </authorList>
    </citation>
    <scope>NUCLEOTIDE SEQUENCE [LARGE SCALE GENOMIC DNA]</scope>
    <source>
        <strain evidence="2">cv. 10/8</strain>
        <tissue evidence="1">Leaf</tissue>
    </source>
</reference>
<evidence type="ECO:0000313" key="2">
    <source>
        <dbReference type="Proteomes" id="UP000265520"/>
    </source>
</evidence>
<accession>A0A392UKL5</accession>